<dbReference type="InParanoid" id="A0A1Y2BBA3"/>
<feature type="compositionally biased region" description="Basic residues" evidence="1">
    <location>
        <begin position="231"/>
        <end position="243"/>
    </location>
</feature>
<proteinExistence type="predicted"/>
<feature type="region of interest" description="Disordered" evidence="1">
    <location>
        <begin position="197"/>
        <end position="243"/>
    </location>
</feature>
<feature type="signal peptide" evidence="2">
    <location>
        <begin position="1"/>
        <end position="18"/>
    </location>
</feature>
<keyword evidence="2" id="KW-0732">Signal</keyword>
<feature type="chain" id="PRO_5011004166" evidence="2">
    <location>
        <begin position="19"/>
        <end position="243"/>
    </location>
</feature>
<keyword evidence="4" id="KW-1185">Reference proteome</keyword>
<feature type="region of interest" description="Disordered" evidence="1">
    <location>
        <begin position="60"/>
        <end position="91"/>
    </location>
</feature>
<sequence length="243" mass="26518">MLKYYLLTPIIASLTTLALPLPITSSSAPSNIFSPIPDLTTFNHGKTILDSTTSSISKTIPDLTTSSIGKTNTPDSSSMTSLSQTPNEQHGYHTQQMFDLPPLIRPIPASIASAIDARFTDLPERTDEPIPILVVVVDDDDEESRNNHDNNTDTLVQDGRVQDGRIQDGLVQDGQIQDGRVQDSQTHDSLVQDGLVQDGTDQDSRIQDGTDQNGIDPIVPIVTATEDKRSRSSGRKRRPRAHP</sequence>
<comment type="caution">
    <text evidence="3">The sequence shown here is derived from an EMBL/GenBank/DDBJ whole genome shotgun (WGS) entry which is preliminary data.</text>
</comment>
<evidence type="ECO:0000313" key="4">
    <source>
        <dbReference type="Proteomes" id="UP000193986"/>
    </source>
</evidence>
<feature type="region of interest" description="Disordered" evidence="1">
    <location>
        <begin position="138"/>
        <end position="161"/>
    </location>
</feature>
<evidence type="ECO:0000256" key="1">
    <source>
        <dbReference type="SAM" id="MobiDB-lite"/>
    </source>
</evidence>
<name>A0A1Y2BBA3_9TREE</name>
<dbReference type="STRING" id="71784.A0A1Y2BBA3"/>
<evidence type="ECO:0000256" key="2">
    <source>
        <dbReference type="SAM" id="SignalP"/>
    </source>
</evidence>
<dbReference type="OrthoDB" id="3801555at2759"/>
<organism evidence="3 4">
    <name type="scientific">Naematelia encephala</name>
    <dbReference type="NCBI Taxonomy" id="71784"/>
    <lineage>
        <taxon>Eukaryota</taxon>
        <taxon>Fungi</taxon>
        <taxon>Dikarya</taxon>
        <taxon>Basidiomycota</taxon>
        <taxon>Agaricomycotina</taxon>
        <taxon>Tremellomycetes</taxon>
        <taxon>Tremellales</taxon>
        <taxon>Naemateliaceae</taxon>
        <taxon>Naematelia</taxon>
    </lineage>
</organism>
<accession>A0A1Y2BBA3</accession>
<protein>
    <submittedName>
        <fullName evidence="3">Uncharacterized protein</fullName>
    </submittedName>
</protein>
<gene>
    <name evidence="3" type="ORF">BCR39DRAFT_525603</name>
</gene>
<evidence type="ECO:0000313" key="3">
    <source>
        <dbReference type="EMBL" id="ORY31830.1"/>
    </source>
</evidence>
<reference evidence="3 4" key="1">
    <citation type="submission" date="2016-07" db="EMBL/GenBank/DDBJ databases">
        <title>Pervasive Adenine N6-methylation of Active Genes in Fungi.</title>
        <authorList>
            <consortium name="DOE Joint Genome Institute"/>
            <person name="Mondo S.J."/>
            <person name="Dannebaum R.O."/>
            <person name="Kuo R.C."/>
            <person name="Labutti K."/>
            <person name="Haridas S."/>
            <person name="Kuo A."/>
            <person name="Salamov A."/>
            <person name="Ahrendt S.R."/>
            <person name="Lipzen A."/>
            <person name="Sullivan W."/>
            <person name="Andreopoulos W.B."/>
            <person name="Clum A."/>
            <person name="Lindquist E."/>
            <person name="Daum C."/>
            <person name="Ramamoorthy G.K."/>
            <person name="Gryganskyi A."/>
            <person name="Culley D."/>
            <person name="Magnuson J.K."/>
            <person name="James T.Y."/>
            <person name="O'Malley M.A."/>
            <person name="Stajich J.E."/>
            <person name="Spatafora J.W."/>
            <person name="Visel A."/>
            <person name="Grigoriev I.V."/>
        </authorList>
    </citation>
    <scope>NUCLEOTIDE SEQUENCE [LARGE SCALE GENOMIC DNA]</scope>
    <source>
        <strain evidence="3 4">68-887.2</strain>
    </source>
</reference>
<dbReference type="Proteomes" id="UP000193986">
    <property type="component" value="Unassembled WGS sequence"/>
</dbReference>
<dbReference type="AlphaFoldDB" id="A0A1Y2BBA3"/>
<dbReference type="EMBL" id="MCFC01000013">
    <property type="protein sequence ID" value="ORY31830.1"/>
    <property type="molecule type" value="Genomic_DNA"/>
</dbReference>